<dbReference type="Proteomes" id="UP001221757">
    <property type="component" value="Unassembled WGS sequence"/>
</dbReference>
<feature type="region of interest" description="Disordered" evidence="1">
    <location>
        <begin position="1"/>
        <end position="50"/>
    </location>
</feature>
<gene>
    <name evidence="2" type="ORF">B0H17DRAFT_1105153</name>
</gene>
<keyword evidence="3" id="KW-1185">Reference proteome</keyword>
<protein>
    <submittedName>
        <fullName evidence="2">Uncharacterized protein</fullName>
    </submittedName>
</protein>
<evidence type="ECO:0000256" key="1">
    <source>
        <dbReference type="SAM" id="MobiDB-lite"/>
    </source>
</evidence>
<evidence type="ECO:0000313" key="2">
    <source>
        <dbReference type="EMBL" id="KAJ7640935.1"/>
    </source>
</evidence>
<comment type="caution">
    <text evidence="2">The sequence shown here is derived from an EMBL/GenBank/DDBJ whole genome shotgun (WGS) entry which is preliminary data.</text>
</comment>
<feature type="compositionally biased region" description="Basic residues" evidence="1">
    <location>
        <begin position="38"/>
        <end position="50"/>
    </location>
</feature>
<dbReference type="AlphaFoldDB" id="A0AAD7C6V7"/>
<accession>A0AAD7C6V7</accession>
<sequence length="50" mass="5807">MSAPVSRPDADQSRRVRAPPSTRRCAGFVPGERTDPQRRRRVSGKWTRKW</sequence>
<evidence type="ECO:0000313" key="3">
    <source>
        <dbReference type="Proteomes" id="UP001221757"/>
    </source>
</evidence>
<dbReference type="EMBL" id="JARKIE010000420">
    <property type="protein sequence ID" value="KAJ7640935.1"/>
    <property type="molecule type" value="Genomic_DNA"/>
</dbReference>
<reference evidence="2" key="1">
    <citation type="submission" date="2023-03" db="EMBL/GenBank/DDBJ databases">
        <title>Massive genome expansion in bonnet fungi (Mycena s.s.) driven by repeated elements and novel gene families across ecological guilds.</title>
        <authorList>
            <consortium name="Lawrence Berkeley National Laboratory"/>
            <person name="Harder C.B."/>
            <person name="Miyauchi S."/>
            <person name="Viragh M."/>
            <person name="Kuo A."/>
            <person name="Thoen E."/>
            <person name="Andreopoulos B."/>
            <person name="Lu D."/>
            <person name="Skrede I."/>
            <person name="Drula E."/>
            <person name="Henrissat B."/>
            <person name="Morin E."/>
            <person name="Kohler A."/>
            <person name="Barry K."/>
            <person name="LaButti K."/>
            <person name="Morin E."/>
            <person name="Salamov A."/>
            <person name="Lipzen A."/>
            <person name="Mereny Z."/>
            <person name="Hegedus B."/>
            <person name="Baldrian P."/>
            <person name="Stursova M."/>
            <person name="Weitz H."/>
            <person name="Taylor A."/>
            <person name="Grigoriev I.V."/>
            <person name="Nagy L.G."/>
            <person name="Martin F."/>
            <person name="Kauserud H."/>
        </authorList>
    </citation>
    <scope>NUCLEOTIDE SEQUENCE</scope>
    <source>
        <strain evidence="2">CBHHK067</strain>
    </source>
</reference>
<proteinExistence type="predicted"/>
<organism evidence="2 3">
    <name type="scientific">Mycena rosella</name>
    <name type="common">Pink bonnet</name>
    <name type="synonym">Agaricus rosellus</name>
    <dbReference type="NCBI Taxonomy" id="1033263"/>
    <lineage>
        <taxon>Eukaryota</taxon>
        <taxon>Fungi</taxon>
        <taxon>Dikarya</taxon>
        <taxon>Basidiomycota</taxon>
        <taxon>Agaricomycotina</taxon>
        <taxon>Agaricomycetes</taxon>
        <taxon>Agaricomycetidae</taxon>
        <taxon>Agaricales</taxon>
        <taxon>Marasmiineae</taxon>
        <taxon>Mycenaceae</taxon>
        <taxon>Mycena</taxon>
    </lineage>
</organism>
<name>A0AAD7C6V7_MYCRO</name>